<organism evidence="1 2">
    <name type="scientific">Actinoallomurus acaciae</name>
    <dbReference type="NCBI Taxonomy" id="502577"/>
    <lineage>
        <taxon>Bacteria</taxon>
        <taxon>Bacillati</taxon>
        <taxon>Actinomycetota</taxon>
        <taxon>Actinomycetes</taxon>
        <taxon>Streptosporangiales</taxon>
        <taxon>Thermomonosporaceae</taxon>
        <taxon>Actinoallomurus</taxon>
    </lineage>
</organism>
<gene>
    <name evidence="1" type="ORF">ACFFNX_03755</name>
</gene>
<comment type="caution">
    <text evidence="1">The sequence shown here is derived from an EMBL/GenBank/DDBJ whole genome shotgun (WGS) entry which is preliminary data.</text>
</comment>
<evidence type="ECO:0000313" key="1">
    <source>
        <dbReference type="EMBL" id="MFB9831299.1"/>
    </source>
</evidence>
<evidence type="ECO:0000313" key="2">
    <source>
        <dbReference type="Proteomes" id="UP001589627"/>
    </source>
</evidence>
<dbReference type="Proteomes" id="UP001589627">
    <property type="component" value="Unassembled WGS sequence"/>
</dbReference>
<protein>
    <submittedName>
        <fullName evidence="1">Uncharacterized protein</fullName>
    </submittedName>
</protein>
<dbReference type="EMBL" id="JBHLZP010000014">
    <property type="protein sequence ID" value="MFB9831299.1"/>
    <property type="molecule type" value="Genomic_DNA"/>
</dbReference>
<proteinExistence type="predicted"/>
<reference evidence="1 2" key="1">
    <citation type="submission" date="2024-09" db="EMBL/GenBank/DDBJ databases">
        <authorList>
            <person name="Sun Q."/>
            <person name="Mori K."/>
        </authorList>
    </citation>
    <scope>NUCLEOTIDE SEQUENCE [LARGE SCALE GENOMIC DNA]</scope>
    <source>
        <strain evidence="1 2">TBRC 0563</strain>
    </source>
</reference>
<accession>A0ABV5Y8F0</accession>
<name>A0ABV5Y8F0_9ACTN</name>
<dbReference type="RefSeq" id="WP_378195103.1">
    <property type="nucleotide sequence ID" value="NZ_JBHLZP010000014.1"/>
</dbReference>
<sequence>MADVVVLNDPVAGQGSNNAAHCAAIYQRRIREHGEESFDEPWMRATFEAFWDYARHSTRRSNTLLGPLPEHVQRVLQAAARHPEVAARFAAGSARPPTLDDWLLDPDKTAAYLASFS</sequence>
<dbReference type="InterPro" id="IPR036188">
    <property type="entry name" value="FAD/NAD-bd_sf"/>
</dbReference>
<keyword evidence="2" id="KW-1185">Reference proteome</keyword>
<dbReference type="Gene3D" id="3.50.50.60">
    <property type="entry name" value="FAD/NAD(P)-binding domain"/>
    <property type="match status" value="1"/>
</dbReference>